<organism evidence="3 4">
    <name type="scientific">Galdieria partita</name>
    <dbReference type="NCBI Taxonomy" id="83374"/>
    <lineage>
        <taxon>Eukaryota</taxon>
        <taxon>Rhodophyta</taxon>
        <taxon>Bangiophyceae</taxon>
        <taxon>Galdieriales</taxon>
        <taxon>Galdieriaceae</taxon>
        <taxon>Galdieria</taxon>
    </lineage>
</organism>
<dbReference type="Gene3D" id="3.30.2300.10">
    <property type="entry name" value="THUMP superfamily"/>
    <property type="match status" value="1"/>
</dbReference>
<proteinExistence type="predicted"/>
<protein>
    <recommendedName>
        <fullName evidence="2">THUMP domain-containing protein</fullName>
    </recommendedName>
</protein>
<reference evidence="3" key="2">
    <citation type="submission" date="2022-01" db="EMBL/GenBank/DDBJ databases">
        <authorList>
            <person name="Hirooka S."/>
            <person name="Miyagishima S.Y."/>
        </authorList>
    </citation>
    <scope>NUCLEOTIDE SEQUENCE</scope>
    <source>
        <strain evidence="3">NBRC 102759</strain>
    </source>
</reference>
<gene>
    <name evidence="3" type="ORF">GpartN1_g121.t1</name>
</gene>
<evidence type="ECO:0000256" key="1">
    <source>
        <dbReference type="PROSITE-ProRule" id="PRU00529"/>
    </source>
</evidence>
<dbReference type="Proteomes" id="UP001061958">
    <property type="component" value="Unassembled WGS sequence"/>
</dbReference>
<accession>A0A9C7PQ04</accession>
<name>A0A9C7PQ04_9RHOD</name>
<dbReference type="Pfam" id="PF02926">
    <property type="entry name" value="THUMP"/>
    <property type="match status" value="1"/>
</dbReference>
<sequence>MMKNASQHQRKKRRFRFSSIGSNSHKESCIGHRGILVTCSPTQEVACRREAYQLLLEYFDIFHEKDSKFPVSNEVLSLDDELEQLRKEPSKGLSDENVDLNAFYTLDVGVRGSVFFAFHSSIDLDPCELVYKIMQDVEVTKVRKCRYSVRFIPVDGICYARKEEVSHLFRGIAEKKLKTLAAQEKNSFAVVFRKRNNSSAHRTDFIAAIVDQMPATFHVKLRKPDFTVLVEVLRTSCLVTVVENYERYCKFNVHEIVGKVSTFERGESVEDK</sequence>
<feature type="domain" description="THUMP" evidence="2">
    <location>
        <begin position="136"/>
        <end position="243"/>
    </location>
</feature>
<dbReference type="InterPro" id="IPR040183">
    <property type="entry name" value="THUMPD1-like"/>
</dbReference>
<dbReference type="GO" id="GO:0006400">
    <property type="term" value="P:tRNA modification"/>
    <property type="evidence" value="ECO:0007669"/>
    <property type="project" value="InterPro"/>
</dbReference>
<reference evidence="3" key="1">
    <citation type="journal article" date="2022" name="Proc. Natl. Acad. Sci. U.S.A.">
        <title>Life cycle and functional genomics of the unicellular red alga Galdieria for elucidating algal and plant evolution and industrial use.</title>
        <authorList>
            <person name="Hirooka S."/>
            <person name="Itabashi T."/>
            <person name="Ichinose T.M."/>
            <person name="Onuma R."/>
            <person name="Fujiwara T."/>
            <person name="Yamashita S."/>
            <person name="Jong L.W."/>
            <person name="Tomita R."/>
            <person name="Iwane A.H."/>
            <person name="Miyagishima S.Y."/>
        </authorList>
    </citation>
    <scope>NUCLEOTIDE SEQUENCE</scope>
    <source>
        <strain evidence="3">NBRC 102759</strain>
    </source>
</reference>
<evidence type="ECO:0000313" key="4">
    <source>
        <dbReference type="Proteomes" id="UP001061958"/>
    </source>
</evidence>
<dbReference type="SUPFAM" id="SSF143437">
    <property type="entry name" value="THUMP domain-like"/>
    <property type="match status" value="1"/>
</dbReference>
<dbReference type="PROSITE" id="PS51165">
    <property type="entry name" value="THUMP"/>
    <property type="match status" value="1"/>
</dbReference>
<dbReference type="GO" id="GO:0003723">
    <property type="term" value="F:RNA binding"/>
    <property type="evidence" value="ECO:0007669"/>
    <property type="project" value="UniProtKB-UniRule"/>
</dbReference>
<evidence type="ECO:0000259" key="2">
    <source>
        <dbReference type="PROSITE" id="PS51165"/>
    </source>
</evidence>
<dbReference type="PANTHER" id="PTHR13452:SF10">
    <property type="entry name" value="THUMP DOMAIN-CONTAINING PROTEIN 1"/>
    <property type="match status" value="1"/>
</dbReference>
<keyword evidence="4" id="KW-1185">Reference proteome</keyword>
<dbReference type="OrthoDB" id="367221at2759"/>
<keyword evidence="1" id="KW-0694">RNA-binding</keyword>
<evidence type="ECO:0000313" key="3">
    <source>
        <dbReference type="EMBL" id="GJQ08330.1"/>
    </source>
</evidence>
<dbReference type="SMART" id="SM00981">
    <property type="entry name" value="THUMP"/>
    <property type="match status" value="1"/>
</dbReference>
<dbReference type="EMBL" id="BQMJ01000001">
    <property type="protein sequence ID" value="GJQ08330.1"/>
    <property type="molecule type" value="Genomic_DNA"/>
</dbReference>
<comment type="caution">
    <text evidence="3">The sequence shown here is derived from an EMBL/GenBank/DDBJ whole genome shotgun (WGS) entry which is preliminary data.</text>
</comment>
<dbReference type="CDD" id="cd11717">
    <property type="entry name" value="THUMP_THUMPD1_like"/>
    <property type="match status" value="1"/>
</dbReference>
<dbReference type="PANTHER" id="PTHR13452">
    <property type="entry name" value="THUMP DOMAIN CONTAINING PROTEIN 1-RELATED"/>
    <property type="match status" value="1"/>
</dbReference>
<dbReference type="AlphaFoldDB" id="A0A9C7PQ04"/>
<dbReference type="InterPro" id="IPR004114">
    <property type="entry name" value="THUMP_dom"/>
</dbReference>